<feature type="compositionally biased region" description="Polar residues" evidence="1">
    <location>
        <begin position="130"/>
        <end position="139"/>
    </location>
</feature>
<feature type="compositionally biased region" description="Low complexity" evidence="1">
    <location>
        <begin position="22"/>
        <end position="87"/>
    </location>
</feature>
<dbReference type="EnsemblMetazoa" id="ADAC009066-RA">
    <property type="protein sequence ID" value="ADAC009066-PA"/>
    <property type="gene ID" value="ADAC009066"/>
</dbReference>
<proteinExistence type="predicted"/>
<reference evidence="3" key="4">
    <citation type="submission" date="2015-06" db="UniProtKB">
        <authorList>
            <consortium name="EnsemblMetazoa"/>
        </authorList>
    </citation>
    <scope>IDENTIFICATION</scope>
</reference>
<feature type="compositionally biased region" description="Low complexity" evidence="1">
    <location>
        <begin position="215"/>
        <end position="224"/>
    </location>
</feature>
<dbReference type="OMA" id="KQTPTMS"/>
<protein>
    <submittedName>
        <fullName evidence="2 3">Uncharacterized protein</fullName>
    </submittedName>
</protein>
<feature type="compositionally biased region" description="Low complexity" evidence="1">
    <location>
        <begin position="154"/>
        <end position="166"/>
    </location>
</feature>
<feature type="compositionally biased region" description="Low complexity" evidence="1">
    <location>
        <begin position="179"/>
        <end position="207"/>
    </location>
</feature>
<feature type="compositionally biased region" description="Low complexity" evidence="1">
    <location>
        <begin position="97"/>
        <end position="122"/>
    </location>
</feature>
<feature type="compositionally biased region" description="Basic and acidic residues" evidence="1">
    <location>
        <begin position="328"/>
        <end position="343"/>
    </location>
</feature>
<evidence type="ECO:0000313" key="3">
    <source>
        <dbReference type="EnsemblMetazoa" id="ADAC009066-PA"/>
    </source>
</evidence>
<dbReference type="EMBL" id="ADMH02002092">
    <property type="protein sequence ID" value="ETN59347.1"/>
    <property type="molecule type" value="Genomic_DNA"/>
</dbReference>
<feature type="compositionally biased region" description="Low complexity" evidence="1">
    <location>
        <begin position="439"/>
        <end position="449"/>
    </location>
</feature>
<feature type="compositionally biased region" description="Polar residues" evidence="1">
    <location>
        <begin position="370"/>
        <end position="380"/>
    </location>
</feature>
<keyword evidence="4" id="KW-1185">Reference proteome</keyword>
<evidence type="ECO:0000256" key="1">
    <source>
        <dbReference type="SAM" id="MobiDB-lite"/>
    </source>
</evidence>
<feature type="region of interest" description="Disordered" evidence="1">
    <location>
        <begin position="422"/>
        <end position="466"/>
    </location>
</feature>
<organism evidence="2">
    <name type="scientific">Anopheles darlingi</name>
    <name type="common">Mosquito</name>
    <dbReference type="NCBI Taxonomy" id="43151"/>
    <lineage>
        <taxon>Eukaryota</taxon>
        <taxon>Metazoa</taxon>
        <taxon>Ecdysozoa</taxon>
        <taxon>Arthropoda</taxon>
        <taxon>Hexapoda</taxon>
        <taxon>Insecta</taxon>
        <taxon>Pterygota</taxon>
        <taxon>Neoptera</taxon>
        <taxon>Endopterygota</taxon>
        <taxon>Diptera</taxon>
        <taxon>Nematocera</taxon>
        <taxon>Culicoidea</taxon>
        <taxon>Culicidae</taxon>
        <taxon>Anophelinae</taxon>
        <taxon>Anopheles</taxon>
    </lineage>
</organism>
<name>W5J4F5_ANODA</name>
<evidence type="ECO:0000313" key="4">
    <source>
        <dbReference type="Proteomes" id="UP000000673"/>
    </source>
</evidence>
<dbReference type="Proteomes" id="UP000000673">
    <property type="component" value="Unassembled WGS sequence"/>
</dbReference>
<sequence length="582" mass="59658">MATREKKARSLTSDSPTPFLVGSTSSGSNSNLTATTSTSTISPSSAGNGTTGNTLTLAETAAGSTSGGNNNSGASGSASAPTTPTSSRKGTITSVHGGSNSSIASAGTTTSGSNTSSNTRASLSRHKSKQQLLSSNTGDETGVTGEEPLVTGESSSLVTASPLSSTRTTRGGASRELETSPVSGTAVGSTSTSNTSSSNSDVSANTTSKDRDDMMPSPSWSSSSSKDRTKSPAVGARRAAAATKVATTSSTTTSSSSTSVVVTSTISTRADRRHQVKGSLKRAALLKRKAGRKIIGKPVLGKKGVVRRKLAVAVKTTRAASAAAAAAEIEKDSKSAKDQEMIERTTPSLRNGKPRTSDSPVPKRRAAQKSPDNSWPTSPSVKIERRRSVCVSKLAELDEESERQTDTDMKTKSFVLDKMSEAFNERKAPGGGSISPAISERGSSGSTLRRSTRQRKSTARDKEEFLSPRLKGAGSCSAMDIKMELVDQCDAGEEEIAVAIEPESISTSVATTAAAAPLTIDTTVVIDDDSIKDGPRSDGTVSIASTSGTGDVAVVVLTEAAASTGELVVEKDKVLFAQPRAG</sequence>
<accession>W5J4F5</accession>
<reference evidence="2" key="2">
    <citation type="submission" date="2010-05" db="EMBL/GenBank/DDBJ databases">
        <authorList>
            <person name="Almeida L.G."/>
            <person name="Nicolas M.F."/>
            <person name="Souza R.C."/>
            <person name="Vasconcelos A.T.R."/>
        </authorList>
    </citation>
    <scope>NUCLEOTIDE SEQUENCE</scope>
</reference>
<dbReference type="VEuPathDB" id="VectorBase:ADAC009066"/>
<dbReference type="HOGENOM" id="CLU_468696_0_0_1"/>
<evidence type="ECO:0000313" key="2">
    <source>
        <dbReference type="EMBL" id="ETN59347.1"/>
    </source>
</evidence>
<dbReference type="VEuPathDB" id="VectorBase:ADAR2_008191"/>
<gene>
    <name evidence="2" type="ORF">AND_009066</name>
</gene>
<feature type="compositionally biased region" description="Low complexity" evidence="1">
    <location>
        <begin position="231"/>
        <end position="266"/>
    </location>
</feature>
<reference evidence="2 4" key="1">
    <citation type="journal article" date="2010" name="BMC Genomics">
        <title>Combination of measures distinguishes pre-miRNAs from other stem-loops in the genome of the newly sequenced Anopheles darlingi.</title>
        <authorList>
            <person name="Mendes N.D."/>
            <person name="Freitas A.T."/>
            <person name="Vasconcelos A.T."/>
            <person name="Sagot M.F."/>
        </authorList>
    </citation>
    <scope>NUCLEOTIDE SEQUENCE</scope>
</reference>
<dbReference type="AlphaFoldDB" id="W5J4F5"/>
<reference evidence="2" key="3">
    <citation type="journal article" date="2013" name="Nucleic Acids Res.">
        <title>The genome of Anopheles darlingi, the main neotropical malaria vector.</title>
        <authorList>
            <person name="Marinotti O."/>
            <person name="Cerqueira G.C."/>
            <person name="de Almeida L.G."/>
            <person name="Ferro M.I."/>
            <person name="Loreto E.L."/>
            <person name="Zaha A."/>
            <person name="Teixeira S.M."/>
            <person name="Wespiser A.R."/>
            <person name="Almeida E Silva A."/>
            <person name="Schlindwein A.D."/>
            <person name="Pacheco A.C."/>
            <person name="Silva A.L."/>
            <person name="Graveley B.R."/>
            <person name="Walenz B.P."/>
            <person name="Lima Bde A."/>
            <person name="Ribeiro C.A."/>
            <person name="Nunes-Silva C.G."/>
            <person name="de Carvalho C.R."/>
            <person name="Soares C.M."/>
            <person name="de Menezes C.B."/>
            <person name="Matiolli C."/>
            <person name="Caffrey D."/>
            <person name="Araujo D.A."/>
            <person name="de Oliveira D.M."/>
            <person name="Golenbock D."/>
            <person name="Grisard E.C."/>
            <person name="Fantinatti-Garboggini F."/>
            <person name="de Carvalho F.M."/>
            <person name="Barcellos F.G."/>
            <person name="Prosdocimi F."/>
            <person name="May G."/>
            <person name="Azevedo Junior G.M."/>
            <person name="Guimaraes G.M."/>
            <person name="Goldman G.H."/>
            <person name="Padilha I.Q."/>
            <person name="Batista Jda S."/>
            <person name="Ferro J.A."/>
            <person name="Ribeiro J.M."/>
            <person name="Fietto J.L."/>
            <person name="Dabbas K.M."/>
            <person name="Cerdeira L."/>
            <person name="Agnez-Lima L.F."/>
            <person name="Brocchi M."/>
            <person name="de Carvalho M.O."/>
            <person name="Teixeira Mde M."/>
            <person name="Diniz Maia Mde M."/>
            <person name="Goldman M.H."/>
            <person name="Cruz Schneider M.P."/>
            <person name="Felipe M.S."/>
            <person name="Hungria M."/>
            <person name="Nicolas M.F."/>
            <person name="Pereira M."/>
            <person name="Montes M.A."/>
            <person name="Cantao M.E."/>
            <person name="Vincentz M."/>
            <person name="Rafael M.S."/>
            <person name="Silverman N."/>
            <person name="Stoco P.H."/>
            <person name="Souza R.C."/>
            <person name="Vicentini R."/>
            <person name="Gazzinelli R.T."/>
            <person name="Neves Rde O."/>
            <person name="Silva R."/>
            <person name="Astolfi-Filho S."/>
            <person name="Maciel T.E."/>
            <person name="Urmenyi T.P."/>
            <person name="Tadei W.P."/>
            <person name="Camargo E.P."/>
            <person name="de Vasconcelos A.T."/>
        </authorList>
    </citation>
    <scope>NUCLEOTIDE SEQUENCE</scope>
</reference>
<feature type="region of interest" description="Disordered" evidence="1">
    <location>
        <begin position="328"/>
        <end position="386"/>
    </location>
</feature>
<feature type="region of interest" description="Disordered" evidence="1">
    <location>
        <begin position="1"/>
        <end position="266"/>
    </location>
</feature>